<name>A0A5Q4ZBZ2_9BURK</name>
<organism evidence="1 2">
    <name type="scientific">Paraburkholderia dioscoreae</name>
    <dbReference type="NCBI Taxonomy" id="2604047"/>
    <lineage>
        <taxon>Bacteria</taxon>
        <taxon>Pseudomonadati</taxon>
        <taxon>Pseudomonadota</taxon>
        <taxon>Betaproteobacteria</taxon>
        <taxon>Burkholderiales</taxon>
        <taxon>Burkholderiaceae</taxon>
        <taxon>Paraburkholderia</taxon>
    </lineage>
</organism>
<evidence type="ECO:0000313" key="1">
    <source>
        <dbReference type="EMBL" id="VVD27897.1"/>
    </source>
</evidence>
<keyword evidence="2" id="KW-1185">Reference proteome</keyword>
<reference evidence="1 2" key="1">
    <citation type="submission" date="2019-08" db="EMBL/GenBank/DDBJ databases">
        <authorList>
            <person name="Herpell B J."/>
        </authorList>
    </citation>
    <scope>NUCLEOTIDE SEQUENCE [LARGE SCALE GENOMIC DNA]</scope>
    <source>
        <strain evidence="2">Msb3</strain>
    </source>
</reference>
<evidence type="ECO:0000313" key="2">
    <source>
        <dbReference type="Proteomes" id="UP000325811"/>
    </source>
</evidence>
<dbReference type="KEGG" id="pdio:PDMSB3_1440"/>
<dbReference type="EMBL" id="LR699553">
    <property type="protein sequence ID" value="VVD27897.1"/>
    <property type="molecule type" value="Genomic_DNA"/>
</dbReference>
<proteinExistence type="predicted"/>
<sequence length="70" mass="8052">MEVFPRRKLHAERCQPAALSLELGFLPEWAPGKETRQRTPLVRSELQMGREAGQRFEVGTRAEQTVKQFA</sequence>
<accession>A0A5Q4ZBZ2</accession>
<protein>
    <submittedName>
        <fullName evidence="1">Uncharacterized protein</fullName>
    </submittedName>
</protein>
<gene>
    <name evidence="1" type="ORF">PDMSB3_1440</name>
</gene>
<dbReference type="AlphaFoldDB" id="A0A5Q4ZBZ2"/>
<dbReference type="Proteomes" id="UP000325811">
    <property type="component" value="Chromosome I"/>
</dbReference>